<keyword evidence="2" id="KW-1185">Reference proteome</keyword>
<dbReference type="ChiTaRS" id="DMTF1">
    <property type="organism name" value="human"/>
</dbReference>
<dbReference type="OrthoDB" id="39591at2759"/>
<accession>A0A1D5RMP8</accession>
<dbReference type="GeneTree" id="ENSGT00940000156016"/>
<dbReference type="Proteomes" id="UP000005640">
    <property type="component" value="Chromosome 7"/>
</dbReference>
<dbReference type="VEuPathDB" id="HostDB:ENSG00000135164"/>
<protein>
    <submittedName>
        <fullName evidence="1">Cyclin D binding myb like transcription factor 1</fullName>
    </submittedName>
</protein>
<dbReference type="EMBL" id="AC005076">
    <property type="status" value="NOT_ANNOTATED_CDS"/>
    <property type="molecule type" value="Genomic_DNA"/>
</dbReference>
<dbReference type="Antibodypedia" id="15263">
    <property type="antibodies" value="250 antibodies from 25 providers"/>
</dbReference>
<reference evidence="1" key="4">
    <citation type="submission" date="2025-08" db="UniProtKB">
        <authorList>
            <consortium name="Ensembl"/>
        </authorList>
    </citation>
    <scope>IDENTIFICATION</scope>
</reference>
<gene>
    <name evidence="1" type="primary">DMTF1</name>
</gene>
<proteinExistence type="predicted"/>
<dbReference type="Ensembl" id="ENST00000420131.5">
    <property type="protein sequence ID" value="ENSP00000406384.1"/>
    <property type="gene ID" value="ENSG00000135164.19"/>
</dbReference>
<evidence type="ECO:0000313" key="1">
    <source>
        <dbReference type="Ensembl" id="ENSP00000406384.1"/>
    </source>
</evidence>
<evidence type="ECO:0000313" key="2">
    <source>
        <dbReference type="Proteomes" id="UP000005640"/>
    </source>
</evidence>
<reference evidence="1 2" key="3">
    <citation type="journal article" date="2004" name="Nature">
        <title>Finishing the euchromatic sequence of the human genome.</title>
        <authorList>
            <consortium name="International Human Genome Sequencing Consortium"/>
        </authorList>
    </citation>
    <scope>NUCLEOTIDE SEQUENCE [LARGE SCALE GENOMIC DNA]</scope>
</reference>
<sequence length="10" mass="1053">MTATTEVADD</sequence>
<reference evidence="1" key="5">
    <citation type="submission" date="2025-09" db="UniProtKB">
        <authorList>
            <consortium name="Ensembl"/>
        </authorList>
    </citation>
    <scope>IDENTIFICATION</scope>
</reference>
<dbReference type="HGNC" id="HGNC:14603">
    <property type="gene designation" value="DMTF1"/>
</dbReference>
<reference evidence="1 2" key="2">
    <citation type="journal article" date="2003" name="Nature">
        <title>The DNA sequence of human chromosome 7.</title>
        <authorList>
            <person name="Hillier L.W."/>
            <person name="Fulton R.S."/>
            <person name="Fulton L.A."/>
            <person name="Graves T.A."/>
            <person name="Pepin K.H."/>
            <person name="Wagner-McPherson C."/>
            <person name="Layman D."/>
            <person name="Maas J."/>
            <person name="Jaeger S."/>
            <person name="Walker R."/>
            <person name="Wylie K."/>
            <person name="Sekhon M."/>
            <person name="Becker M.C."/>
            <person name="O'Laughlin M.D."/>
            <person name="Schaller M.E."/>
            <person name="Fewell G.A."/>
            <person name="Delehaunty K.D."/>
            <person name="Miner T.L."/>
            <person name="Nash W.E."/>
            <person name="Cordes M."/>
            <person name="Du H."/>
            <person name="Sun H."/>
            <person name="Edwards J."/>
            <person name="Bradshaw-Cordum H."/>
            <person name="Ali J."/>
            <person name="Andrews S."/>
            <person name="Isak A."/>
            <person name="Vanbrunt A."/>
            <person name="Nguyen C."/>
            <person name="Du F."/>
            <person name="Lamar B."/>
            <person name="Courtney L."/>
            <person name="Kalicki J."/>
            <person name="Ozersky P."/>
            <person name="Bielicki L."/>
            <person name="Scott K."/>
            <person name="Holmes A."/>
            <person name="Harkins R."/>
            <person name="Harris A."/>
            <person name="Strong C.M."/>
            <person name="Hou S."/>
            <person name="Tomlinson C."/>
            <person name="Dauphin-Kohlberg S."/>
            <person name="Kozlowicz-Reilly A."/>
            <person name="Leonard S."/>
            <person name="Rohlfing T."/>
            <person name="Rock S.M."/>
            <person name="Tin-Wollam A.M."/>
            <person name="Abbott A."/>
            <person name="Minx P."/>
            <person name="Maupin R."/>
            <person name="Strowmatt C."/>
            <person name="Latreille P."/>
            <person name="Miller N."/>
            <person name="Johnson D."/>
            <person name="Murray J."/>
            <person name="Woessner J.P."/>
            <person name="Wendl M.C."/>
            <person name="Yang S.P."/>
            <person name="Schultz B.R."/>
            <person name="Wallis J.W."/>
            <person name="Spieth J."/>
            <person name="Bieri T.A."/>
            <person name="Nelson J.O."/>
            <person name="Berkowicz N."/>
            <person name="Wohldmann P.E."/>
            <person name="Cook L.L."/>
            <person name="Hickenbotham M.T."/>
            <person name="Eldred J."/>
            <person name="Williams D."/>
            <person name="Bedell J.A."/>
            <person name="Mardis E.R."/>
            <person name="Clifton S.W."/>
            <person name="Chissoe S.L."/>
            <person name="Marra M.A."/>
            <person name="Raymond C."/>
            <person name="Haugen E."/>
            <person name="Gillett W."/>
            <person name="Zhou Y."/>
            <person name="James R."/>
            <person name="Phelps K."/>
            <person name="Iadanoto S."/>
            <person name="Bubb K."/>
            <person name="Simms E."/>
            <person name="Levy R."/>
            <person name="Clendenning J."/>
            <person name="Kaul R."/>
            <person name="Kent W.J."/>
            <person name="Furey T.S."/>
            <person name="Baertsch R.A."/>
            <person name="Brent M.R."/>
            <person name="Keibler E."/>
            <person name="Flicek P."/>
            <person name="Bork P."/>
            <person name="Suyama M."/>
            <person name="Bailey J.A."/>
            <person name="Portnoy M.E."/>
            <person name="Torrents D."/>
            <person name="Chinwalla A.T."/>
            <person name="Gish W.R."/>
            <person name="Eddy S.R."/>
            <person name="McPherson J.D."/>
            <person name="Olson M.V."/>
            <person name="Eichler E.E."/>
            <person name="Green E.D."/>
            <person name="Waterston R.H."/>
            <person name="Wilson R.K."/>
        </authorList>
    </citation>
    <scope>NUCLEOTIDE SEQUENCE [LARGE SCALE GENOMIC DNA]</scope>
</reference>
<feature type="non-terminal residue" evidence="1">
    <location>
        <position position="10"/>
    </location>
</feature>
<dbReference type="OpenTargets" id="ENSG00000135164"/>
<organism evidence="1 2">
    <name type="scientific">Homo sapiens</name>
    <name type="common">Human</name>
    <dbReference type="NCBI Taxonomy" id="9606"/>
    <lineage>
        <taxon>Eukaryota</taxon>
        <taxon>Metazoa</taxon>
        <taxon>Chordata</taxon>
        <taxon>Craniata</taxon>
        <taxon>Vertebrata</taxon>
        <taxon>Euteleostomi</taxon>
        <taxon>Mammalia</taxon>
        <taxon>Eutheria</taxon>
        <taxon>Euarchontoglires</taxon>
        <taxon>Primates</taxon>
        <taxon>Haplorrhini</taxon>
        <taxon>Catarrhini</taxon>
        <taxon>Hominidae</taxon>
        <taxon>Homo</taxon>
    </lineage>
</organism>
<dbReference type="OMA" id="LQCHTPR"/>
<reference evidence="1 2" key="1">
    <citation type="journal article" date="2001" name="Nature">
        <title>Initial sequencing and analysis of the human genome.</title>
        <authorList>
            <consortium name="International Human Genome Sequencing Consortium"/>
            <person name="Lander E.S."/>
            <person name="Linton L.M."/>
            <person name="Birren B."/>
            <person name="Nusbaum C."/>
            <person name="Zody M.C."/>
            <person name="Baldwin J."/>
            <person name="Devon K."/>
            <person name="Dewar K."/>
            <person name="Doyle M."/>
            <person name="FitzHugh W."/>
            <person name="Funke R."/>
            <person name="Gage D."/>
            <person name="Harris K."/>
            <person name="Heaford A."/>
            <person name="Howland J."/>
            <person name="Kann L."/>
            <person name="Lehoczky J."/>
            <person name="LeVine R."/>
            <person name="McEwan P."/>
            <person name="McKernan K."/>
            <person name="Meldrim J."/>
            <person name="Mesirov J.P."/>
            <person name="Miranda C."/>
            <person name="Morris W."/>
            <person name="Naylor J."/>
            <person name="Raymond C."/>
            <person name="Rosetti M."/>
            <person name="Santos R."/>
            <person name="Sheridan A."/>
            <person name="Sougnez C."/>
            <person name="Stange-Thomann N."/>
            <person name="Stojanovic N."/>
            <person name="Subramanian A."/>
            <person name="Wyman D."/>
            <person name="Rogers J."/>
            <person name="Sulston J."/>
            <person name="Ainscough R."/>
            <person name="Beck S."/>
            <person name="Bentley D."/>
            <person name="Burton J."/>
            <person name="Clee C."/>
            <person name="Carter N."/>
            <person name="Coulson A."/>
            <person name="Deadman R."/>
            <person name="Deloukas P."/>
            <person name="Dunham A."/>
            <person name="Dunham I."/>
            <person name="Durbin R."/>
            <person name="French L."/>
            <person name="Grafham D."/>
            <person name="Gregory S."/>
            <person name="Hubbard T."/>
            <person name="Humphray S."/>
            <person name="Hunt A."/>
            <person name="Jones M."/>
            <person name="Lloyd C."/>
            <person name="McMurray A."/>
            <person name="Matthews L."/>
            <person name="Mercer S."/>
            <person name="Milne S."/>
            <person name="Mullikin J.C."/>
            <person name="Mungall A."/>
            <person name="Plumb R."/>
            <person name="Ross M."/>
            <person name="Shownkeen R."/>
            <person name="Sims S."/>
            <person name="Waterston R.H."/>
            <person name="Wilson R.K."/>
            <person name="Hillier L.W."/>
            <person name="McPherson J.D."/>
            <person name="Marra M.A."/>
            <person name="Mardis E.R."/>
            <person name="Fulton L.A."/>
            <person name="Chinwalla A.T."/>
            <person name="Pepin K.H."/>
            <person name="Gish W.R."/>
            <person name="Chissoe S.L."/>
            <person name="Wendl M.C."/>
            <person name="Delehaunty K.D."/>
            <person name="Miner T.L."/>
            <person name="Delehaunty A."/>
            <person name="Kramer J.B."/>
            <person name="Cook L.L."/>
            <person name="Fulton R.S."/>
            <person name="Johnson D.L."/>
            <person name="Minx P.J."/>
            <person name="Clifton S.W."/>
            <person name="Hawkins T."/>
            <person name="Branscomb E."/>
            <person name="Predki P."/>
            <person name="Richardson P."/>
            <person name="Wenning S."/>
            <person name="Slezak T."/>
            <person name="Doggett N."/>
            <person name="Cheng J.F."/>
            <person name="Olsen A."/>
            <person name="Lucas S."/>
            <person name="Elkin C."/>
            <person name="Uberbacher E."/>
            <person name="Frazier M."/>
            <person name="Gibbs R.A."/>
            <person name="Muzny D.M."/>
            <person name="Scherer S.E."/>
            <person name="Bouck J.B."/>
            <person name="Sodergren E.J."/>
            <person name="Worley K.C."/>
            <person name="Rives C.M."/>
            <person name="Gorrell J.H."/>
            <person name="Metzker M.L."/>
            <person name="Naylor S.L."/>
            <person name="Kucherlapati R.S."/>
            <person name="Nelson D.L."/>
            <person name="Weinstock G.M."/>
            <person name="Sakaki Y."/>
            <person name="Fujiyama A."/>
            <person name="Hattori M."/>
            <person name="Yada T."/>
            <person name="Toyoda A."/>
            <person name="Itoh T."/>
            <person name="Kawagoe C."/>
            <person name="Watanabe H."/>
            <person name="Totoki Y."/>
            <person name="Taylor T."/>
            <person name="Weissenbach J."/>
            <person name="Heilig R."/>
            <person name="Saurin W."/>
            <person name="Artiguenave F."/>
            <person name="Brottier P."/>
            <person name="Bruls T."/>
            <person name="Pelletier E."/>
            <person name="Robert C."/>
            <person name="Wincker P."/>
            <person name="Smith D.R."/>
            <person name="Doucette-Stamm L."/>
            <person name="Rubenfield M."/>
            <person name="Weinstock K."/>
            <person name="Lee H.M."/>
            <person name="Dubois J."/>
            <person name="Rosenthal A."/>
            <person name="Platzer M."/>
            <person name="Nyakatura G."/>
            <person name="Taudien S."/>
            <person name="Rump A."/>
            <person name="Yang H."/>
            <person name="Yu J."/>
            <person name="Wang J."/>
            <person name="Huang G."/>
            <person name="Gu J."/>
            <person name="Hood L."/>
            <person name="Rowen L."/>
            <person name="Madan A."/>
            <person name="Qin S."/>
            <person name="Davis R.W."/>
            <person name="Federspiel N.A."/>
            <person name="Abola A.P."/>
            <person name="Proctor M.J."/>
            <person name="Myers R.M."/>
            <person name="Schmutz J."/>
            <person name="Dickson M."/>
            <person name="Grimwood J."/>
            <person name="Cox D.R."/>
            <person name="Olson M.V."/>
            <person name="Kaul R."/>
            <person name="Raymond C."/>
            <person name="Shimizu N."/>
            <person name="Kawasaki K."/>
            <person name="Minoshima S."/>
            <person name="Evans G.A."/>
            <person name="Athanasiou M."/>
            <person name="Schultz R."/>
            <person name="Roe B.A."/>
            <person name="Chen F."/>
            <person name="Pan H."/>
            <person name="Ramser J."/>
            <person name="Lehrach H."/>
            <person name="Reinhardt R."/>
            <person name="McCombie W.R."/>
            <person name="de la Bastide M."/>
            <person name="Dedhia N."/>
            <person name="Blocker H."/>
            <person name="Hornischer K."/>
            <person name="Nordsiek G."/>
            <person name="Agarwala R."/>
            <person name="Aravind L."/>
            <person name="Bailey J.A."/>
            <person name="Bateman A."/>
            <person name="Batzoglou S."/>
            <person name="Birney E."/>
            <person name="Bork P."/>
            <person name="Brown D.G."/>
            <person name="Burge C.B."/>
            <person name="Cerutti L."/>
            <person name="Chen H.C."/>
            <person name="Church D."/>
            <person name="Clamp M."/>
            <person name="Copley R.R."/>
            <person name="Doerks T."/>
            <person name="Eddy S.R."/>
            <person name="Eichler E.E."/>
            <person name="Furey T.S."/>
            <person name="Galagan J."/>
            <person name="Gilbert J.G."/>
            <person name="Harmon C."/>
            <person name="Hayashizaki Y."/>
            <person name="Haussler D."/>
            <person name="Hermjakob H."/>
            <person name="Hokamp K."/>
            <person name="Jang W."/>
            <person name="Johnson L.S."/>
            <person name="Jones T.A."/>
            <person name="Kasif S."/>
            <person name="Kaspryzk A."/>
            <person name="Kennedy S."/>
            <person name="Kent W.J."/>
            <person name="Kitts P."/>
            <person name="Koonin E.V."/>
            <person name="Korf I."/>
            <person name="Kulp D."/>
            <person name="Lancet D."/>
            <person name="Lowe T.M."/>
            <person name="McLysaght A."/>
            <person name="Mikkelsen T."/>
            <person name="Moran J.V."/>
            <person name="Mulder N."/>
            <person name="Pollara V.J."/>
            <person name="Ponting C.P."/>
            <person name="Schuler G."/>
            <person name="Schultz J."/>
            <person name="Slater G."/>
            <person name="Smit A.F."/>
            <person name="Stupka E."/>
            <person name="Szustakowski J."/>
            <person name="Thierry-Mieg D."/>
            <person name="Thierry-Mieg J."/>
            <person name="Wagner L."/>
            <person name="Wallis J."/>
            <person name="Wheeler R."/>
            <person name="Williams A."/>
            <person name="Wolf Y.I."/>
            <person name="Wolfe K.H."/>
            <person name="Yang S.P."/>
            <person name="Yeh R.F."/>
            <person name="Collins F."/>
            <person name="Guyer M.S."/>
            <person name="Peterson J."/>
            <person name="Felsenfeld A."/>
            <person name="Wetterstrand K.A."/>
            <person name="Patrinos A."/>
            <person name="Morgan M.J."/>
            <person name="de Jong P."/>
            <person name="Catanese J.J."/>
            <person name="Osoegawa K."/>
            <person name="Shizuya H."/>
            <person name="Choi S."/>
            <person name="Chen Y.J."/>
        </authorList>
    </citation>
    <scope>NUCLEOTIDE SEQUENCE [LARGE SCALE GENOMIC DNA]</scope>
</reference>
<dbReference type="ExpressionAtlas" id="A0A1D5RMP8">
    <property type="expression patterns" value="baseline and differential"/>
</dbReference>
<name>A0A1D5RMP8_HUMAN</name>
<dbReference type="Bgee" id="ENSG00000135164">
    <property type="expression patterns" value="Expressed in right lobe of thyroid gland and 206 other cell types or tissues"/>
</dbReference>
<dbReference type="Ensembl" id="ENST00000420131.5">
    <property type="protein sequence ID" value="ENSP00000406384.1"/>
    <property type="gene ID" value="ENSG00000135164.20"/>
</dbReference>